<dbReference type="EMBL" id="CM004392">
    <property type="protein sequence ID" value="KAG8652435.1"/>
    <property type="molecule type" value="Genomic_DNA"/>
</dbReference>
<evidence type="ECO:0000313" key="1">
    <source>
        <dbReference type="EMBL" id="KAG8652435.1"/>
    </source>
</evidence>
<name>A0ACB7HIR9_MANES</name>
<reference evidence="2" key="1">
    <citation type="journal article" date="2016" name="Nat. Biotechnol.">
        <title>Sequencing wild and cultivated cassava and related species reveals extensive interspecific hybridization and genetic diversity.</title>
        <authorList>
            <person name="Bredeson J.V."/>
            <person name="Lyons J.B."/>
            <person name="Prochnik S.E."/>
            <person name="Wu G.A."/>
            <person name="Ha C.M."/>
            <person name="Edsinger-Gonzales E."/>
            <person name="Grimwood J."/>
            <person name="Schmutz J."/>
            <person name="Rabbi I.Y."/>
            <person name="Egesi C."/>
            <person name="Nauluvula P."/>
            <person name="Lebot V."/>
            <person name="Ndunguru J."/>
            <person name="Mkamilo G."/>
            <person name="Bart R.S."/>
            <person name="Setter T.L."/>
            <person name="Gleadow R.M."/>
            <person name="Kulakow P."/>
            <person name="Ferguson M.E."/>
            <person name="Rounsley S."/>
            <person name="Rokhsar D.S."/>
        </authorList>
    </citation>
    <scope>NUCLEOTIDE SEQUENCE [LARGE SCALE GENOMIC DNA]</scope>
    <source>
        <strain evidence="2">cv. AM560-2</strain>
    </source>
</reference>
<protein>
    <submittedName>
        <fullName evidence="1">Uncharacterized protein</fullName>
    </submittedName>
</protein>
<dbReference type="Proteomes" id="UP000091857">
    <property type="component" value="Chromosome 6"/>
</dbReference>
<accession>A0ACB7HIR9</accession>
<gene>
    <name evidence="1" type="ORF">MANES_06G091550v8</name>
</gene>
<organism evidence="1 2">
    <name type="scientific">Manihot esculenta</name>
    <name type="common">Cassava</name>
    <name type="synonym">Jatropha manihot</name>
    <dbReference type="NCBI Taxonomy" id="3983"/>
    <lineage>
        <taxon>Eukaryota</taxon>
        <taxon>Viridiplantae</taxon>
        <taxon>Streptophyta</taxon>
        <taxon>Embryophyta</taxon>
        <taxon>Tracheophyta</taxon>
        <taxon>Spermatophyta</taxon>
        <taxon>Magnoliopsida</taxon>
        <taxon>eudicotyledons</taxon>
        <taxon>Gunneridae</taxon>
        <taxon>Pentapetalae</taxon>
        <taxon>rosids</taxon>
        <taxon>fabids</taxon>
        <taxon>Malpighiales</taxon>
        <taxon>Euphorbiaceae</taxon>
        <taxon>Crotonoideae</taxon>
        <taxon>Manihoteae</taxon>
        <taxon>Manihot</taxon>
    </lineage>
</organism>
<sequence>MRTGGRERPSTNQLLKSCNSEFFVKQNVHSLQCNSNWCVSVQIDKLLMMTRENKSWKVRMGRQKVLFLLLSLMLISI</sequence>
<evidence type="ECO:0000313" key="2">
    <source>
        <dbReference type="Proteomes" id="UP000091857"/>
    </source>
</evidence>
<keyword evidence="2" id="KW-1185">Reference proteome</keyword>
<proteinExistence type="predicted"/>
<comment type="caution">
    <text evidence="1">The sequence shown here is derived from an EMBL/GenBank/DDBJ whole genome shotgun (WGS) entry which is preliminary data.</text>
</comment>